<dbReference type="Proteomes" id="UP001283361">
    <property type="component" value="Unassembled WGS sequence"/>
</dbReference>
<dbReference type="EMBL" id="JAWDGP010002842">
    <property type="protein sequence ID" value="KAK3779396.1"/>
    <property type="molecule type" value="Genomic_DNA"/>
</dbReference>
<sequence length="352" mass="39112">MWGDNCCLRENEQPEEVGRMDCGILQETKFRKSGGCDITRREGIFYRDFRMKRVLEKFPDEESDEREPLMLPFHHSDLCMTPPENLGLLVTPQTPLVPEGDVCRSPRPCSDSATVLVNNGAQCASGDCARCGCVRWGSEKLEWRGGEGNNCASLPSQDLINLFTPEPLSTAAARLHRLQTDMGSPEANVAMETRFEQTSQSNESAEDTFEPLVLDYYDTPSTRILDPHLGQQSIQRPATPDPRHFKAEIVPAPHIPFVSLEQQLSPPQPSGCRRKLQRSASAPAWPCEATSGSLNLEPSASYQCWRLVEAADSVACVPTQPPPLVPTPTNGPSSKLSSKRKIRFDIERFENT</sequence>
<gene>
    <name evidence="2" type="ORF">RRG08_061641</name>
</gene>
<protein>
    <submittedName>
        <fullName evidence="2">Uncharacterized protein</fullName>
    </submittedName>
</protein>
<name>A0AAE1A2P2_9GAST</name>
<comment type="caution">
    <text evidence="2">The sequence shown here is derived from an EMBL/GenBank/DDBJ whole genome shotgun (WGS) entry which is preliminary data.</text>
</comment>
<keyword evidence="3" id="KW-1185">Reference proteome</keyword>
<evidence type="ECO:0000256" key="1">
    <source>
        <dbReference type="SAM" id="MobiDB-lite"/>
    </source>
</evidence>
<organism evidence="2 3">
    <name type="scientific">Elysia crispata</name>
    <name type="common">lettuce slug</name>
    <dbReference type="NCBI Taxonomy" id="231223"/>
    <lineage>
        <taxon>Eukaryota</taxon>
        <taxon>Metazoa</taxon>
        <taxon>Spiralia</taxon>
        <taxon>Lophotrochozoa</taxon>
        <taxon>Mollusca</taxon>
        <taxon>Gastropoda</taxon>
        <taxon>Heterobranchia</taxon>
        <taxon>Euthyneura</taxon>
        <taxon>Panpulmonata</taxon>
        <taxon>Sacoglossa</taxon>
        <taxon>Placobranchoidea</taxon>
        <taxon>Plakobranchidae</taxon>
        <taxon>Elysia</taxon>
    </lineage>
</organism>
<feature type="region of interest" description="Disordered" evidence="1">
    <location>
        <begin position="321"/>
        <end position="344"/>
    </location>
</feature>
<evidence type="ECO:0000313" key="2">
    <source>
        <dbReference type="EMBL" id="KAK3779396.1"/>
    </source>
</evidence>
<proteinExistence type="predicted"/>
<dbReference type="AlphaFoldDB" id="A0AAE1A2P2"/>
<evidence type="ECO:0000313" key="3">
    <source>
        <dbReference type="Proteomes" id="UP001283361"/>
    </source>
</evidence>
<accession>A0AAE1A2P2</accession>
<reference evidence="2" key="1">
    <citation type="journal article" date="2023" name="G3 (Bethesda)">
        <title>A reference genome for the long-term kleptoplast-retaining sea slug Elysia crispata morphotype clarki.</title>
        <authorList>
            <person name="Eastman K.E."/>
            <person name="Pendleton A.L."/>
            <person name="Shaikh M.A."/>
            <person name="Suttiyut T."/>
            <person name="Ogas R."/>
            <person name="Tomko P."/>
            <person name="Gavelis G."/>
            <person name="Widhalm J.R."/>
            <person name="Wisecaver J.H."/>
        </authorList>
    </citation>
    <scope>NUCLEOTIDE SEQUENCE</scope>
    <source>
        <strain evidence="2">ECLA1</strain>
    </source>
</reference>